<proteinExistence type="predicted"/>
<dbReference type="OrthoDB" id="3213063at2"/>
<dbReference type="RefSeq" id="WP_085137309.1">
    <property type="nucleotide sequence ID" value="NZ_AP022609.1"/>
</dbReference>
<dbReference type="SUPFAM" id="SSF54637">
    <property type="entry name" value="Thioesterase/thiol ester dehydrase-isomerase"/>
    <property type="match status" value="1"/>
</dbReference>
<reference evidence="1 2" key="1">
    <citation type="journal article" date="2019" name="Emerg. Microbes Infect.">
        <title>Comprehensive subspecies identification of 175 nontuberculous mycobacteria species based on 7547 genomic profiles.</title>
        <authorList>
            <person name="Matsumoto Y."/>
            <person name="Kinjo T."/>
            <person name="Motooka D."/>
            <person name="Nabeya D."/>
            <person name="Jung N."/>
            <person name="Uechi K."/>
            <person name="Horii T."/>
            <person name="Iida T."/>
            <person name="Fujita J."/>
            <person name="Nakamura S."/>
        </authorList>
    </citation>
    <scope>NUCLEOTIDE SEQUENCE [LARGE SCALE GENOMIC DNA]</scope>
    <source>
        <strain evidence="1 2">JCM 13571</strain>
    </source>
</reference>
<dbReference type="AlphaFoldDB" id="A0A7I7X3Z3"/>
<accession>A0A7I7X3Z3</accession>
<dbReference type="InterPro" id="IPR029069">
    <property type="entry name" value="HotDog_dom_sf"/>
</dbReference>
<dbReference type="Gene3D" id="3.10.129.10">
    <property type="entry name" value="Hotdog Thioesterase"/>
    <property type="match status" value="1"/>
</dbReference>
<sequence>MAQRPGNVVSAGDAARFGELPLAQTVAAAGALRRLTGLLLALERPHPAVDDMLARVADWERQLAPSAPMEAIPRLEAVDGDQGRVYLEHAFDVGSYNPCFPEYRFDHLDAETASGTVTFPLPYEGPPGLVHGGFLGVFFDCVTQHQSCAVGAAGRTRSLLVTYRRPTPILTELNFDIARREVERGIASTARLSHRGELLCTGEVTTAAAAPEKLSAIRFGRRQPGEESHR</sequence>
<organism evidence="1 2">
    <name type="scientific">Mycolicibacter hiberniae</name>
    <dbReference type="NCBI Taxonomy" id="29314"/>
    <lineage>
        <taxon>Bacteria</taxon>
        <taxon>Bacillati</taxon>
        <taxon>Actinomycetota</taxon>
        <taxon>Actinomycetes</taxon>
        <taxon>Mycobacteriales</taxon>
        <taxon>Mycobacteriaceae</taxon>
        <taxon>Mycolicibacter</taxon>
    </lineage>
</organism>
<dbReference type="EMBL" id="AP022609">
    <property type="protein sequence ID" value="BBZ24396.1"/>
    <property type="molecule type" value="Genomic_DNA"/>
</dbReference>
<dbReference type="KEGG" id="mhib:MHIB_28140"/>
<evidence type="ECO:0000313" key="2">
    <source>
        <dbReference type="Proteomes" id="UP000467260"/>
    </source>
</evidence>
<name>A0A7I7X3Z3_9MYCO</name>
<gene>
    <name evidence="1" type="ORF">MHIB_28140</name>
</gene>
<dbReference type="Proteomes" id="UP000467260">
    <property type="component" value="Chromosome"/>
</dbReference>
<evidence type="ECO:0000313" key="1">
    <source>
        <dbReference type="EMBL" id="BBZ24396.1"/>
    </source>
</evidence>
<protein>
    <submittedName>
        <fullName evidence="1">Uncharacterized protein</fullName>
    </submittedName>
</protein>
<keyword evidence="2" id="KW-1185">Reference proteome</keyword>